<evidence type="ECO:0000256" key="4">
    <source>
        <dbReference type="ARBA" id="ARBA00022729"/>
    </source>
</evidence>
<evidence type="ECO:0000313" key="8">
    <source>
        <dbReference type="Proteomes" id="UP000218244"/>
    </source>
</evidence>
<feature type="chain" id="PRO_5007819703" evidence="5">
    <location>
        <begin position="30"/>
        <end position="535"/>
    </location>
</feature>
<evidence type="ECO:0000256" key="1">
    <source>
        <dbReference type="ARBA" id="ARBA00004196"/>
    </source>
</evidence>
<protein>
    <submittedName>
        <fullName evidence="7">Dipeptide ABC transporter substrate-binding protein</fullName>
    </submittedName>
</protein>
<dbReference type="PANTHER" id="PTHR30290">
    <property type="entry name" value="PERIPLASMIC BINDING COMPONENT OF ABC TRANSPORTER"/>
    <property type="match status" value="1"/>
</dbReference>
<dbReference type="PANTHER" id="PTHR30290:SF10">
    <property type="entry name" value="PERIPLASMIC OLIGOPEPTIDE-BINDING PROTEIN-RELATED"/>
    <property type="match status" value="1"/>
</dbReference>
<evidence type="ECO:0000313" key="7">
    <source>
        <dbReference type="EMBL" id="BAU94324.1"/>
    </source>
</evidence>
<feature type="signal peptide" evidence="5">
    <location>
        <begin position="1"/>
        <end position="29"/>
    </location>
</feature>
<reference evidence="7 8" key="1">
    <citation type="submission" date="2016-02" db="EMBL/GenBank/DDBJ databases">
        <title>Corynebacterium glutamicum N24 whole genome sequencing project.</title>
        <authorList>
            <person name="Matsutani M."/>
            <person name="Nangtapong N."/>
            <person name="Yakushi T."/>
            <person name="Matsushita K."/>
        </authorList>
    </citation>
    <scope>NUCLEOTIDE SEQUENCE [LARGE SCALE GENOMIC DNA]</scope>
    <source>
        <strain evidence="7 8">N24</strain>
    </source>
</reference>
<evidence type="ECO:0000259" key="6">
    <source>
        <dbReference type="Pfam" id="PF00496"/>
    </source>
</evidence>
<keyword evidence="3" id="KW-0813">Transport</keyword>
<dbReference type="PIRSF" id="PIRSF002741">
    <property type="entry name" value="MppA"/>
    <property type="match status" value="1"/>
</dbReference>
<keyword evidence="4 5" id="KW-0732">Signal</keyword>
<dbReference type="Gene3D" id="3.40.190.10">
    <property type="entry name" value="Periplasmic binding protein-like II"/>
    <property type="match status" value="1"/>
</dbReference>
<dbReference type="GO" id="GO:0015833">
    <property type="term" value="P:peptide transport"/>
    <property type="evidence" value="ECO:0007669"/>
    <property type="project" value="TreeGrafter"/>
</dbReference>
<dbReference type="GO" id="GO:0030313">
    <property type="term" value="C:cell envelope"/>
    <property type="evidence" value="ECO:0007669"/>
    <property type="project" value="UniProtKB-SubCell"/>
</dbReference>
<dbReference type="CDD" id="cd08492">
    <property type="entry name" value="PBP2_NikA_DppA_OppA_like_15"/>
    <property type="match status" value="1"/>
</dbReference>
<feature type="domain" description="Solute-binding protein family 5" evidence="6">
    <location>
        <begin position="82"/>
        <end position="438"/>
    </location>
</feature>
<dbReference type="InterPro" id="IPR000914">
    <property type="entry name" value="SBP_5_dom"/>
</dbReference>
<dbReference type="PROSITE" id="PS51257">
    <property type="entry name" value="PROKAR_LIPOPROTEIN"/>
    <property type="match status" value="1"/>
</dbReference>
<dbReference type="SUPFAM" id="SSF53850">
    <property type="entry name" value="Periplasmic binding protein-like II"/>
    <property type="match status" value="1"/>
</dbReference>
<evidence type="ECO:0000256" key="2">
    <source>
        <dbReference type="ARBA" id="ARBA00005695"/>
    </source>
</evidence>
<evidence type="ECO:0000256" key="5">
    <source>
        <dbReference type="SAM" id="SignalP"/>
    </source>
</evidence>
<dbReference type="KEGG" id="csur:N24_0062"/>
<accession>A0A160PM62</accession>
<gene>
    <name evidence="7" type="ORF">N24_0062</name>
</gene>
<dbReference type="GO" id="GO:0043190">
    <property type="term" value="C:ATP-binding cassette (ABC) transporter complex"/>
    <property type="evidence" value="ECO:0007669"/>
    <property type="project" value="InterPro"/>
</dbReference>
<dbReference type="Proteomes" id="UP000218244">
    <property type="component" value="Chromosome"/>
</dbReference>
<comment type="similarity">
    <text evidence="2">Belongs to the bacterial solute-binding protein 5 family.</text>
</comment>
<organism evidence="7 8">
    <name type="scientific">Corynebacterium suranareeae</name>
    <dbReference type="NCBI Taxonomy" id="2506452"/>
    <lineage>
        <taxon>Bacteria</taxon>
        <taxon>Bacillati</taxon>
        <taxon>Actinomycetota</taxon>
        <taxon>Actinomycetes</taxon>
        <taxon>Mycobacteriales</taxon>
        <taxon>Corynebacteriaceae</taxon>
        <taxon>Corynebacterium</taxon>
    </lineage>
</organism>
<name>A0A160PM62_9CORY</name>
<dbReference type="AlphaFoldDB" id="A0A160PM62"/>
<dbReference type="GO" id="GO:0042597">
    <property type="term" value="C:periplasmic space"/>
    <property type="evidence" value="ECO:0007669"/>
    <property type="project" value="UniProtKB-ARBA"/>
</dbReference>
<keyword evidence="8" id="KW-1185">Reference proteome</keyword>
<evidence type="ECO:0000256" key="3">
    <source>
        <dbReference type="ARBA" id="ARBA00022448"/>
    </source>
</evidence>
<dbReference type="InterPro" id="IPR030678">
    <property type="entry name" value="Peptide/Ni-bd"/>
</dbReference>
<sequence length="535" mass="57309">MKLFSPRTALAATALVSALALSACSNSSAQSGEPLEGGTLTFALGNDPLSFSPASGGNGNDTWYVNRQIYDSLVYLNPDTTEVEPWLATSWEVNDDATEFTFHLRDDVTFSDGSALTAQTVVANLDDLKAAGANSNAVADLRTYAGAEATDEHTVVVRFDEPNAAFLTTASSVTFGIVSEATLDIPFTERNSGENVSGSGPFTLASYTKDSQVTLDKREGYSWAPESFDNRGEAHLDSIEFKIVPESGNRTGGLSSGQIDVAGGISPNDIATVEATNSIVSRANPGDVFGLYFNFQQPEFEDQRVREAVALAVDAQEIRDGALSEQFNVATSPLSSTTKDYIDVSADIPAHDVDKAKSLLDDAGWIEGPDGTREKDGEKLEFRITYINNFGPNADSIALLQEQLRAVGIASTQLTGTVPEFQSSIATREYEIAWRNLSRVDGDVLRADFGDVGSETNYPLNDPDLLSRLDAQVKIGNEAERTAALHSIQRDLVAGSYFVPVHELTTVLGVSDDINGVTLGADSRLDLLVDAQKTE</sequence>
<dbReference type="InterPro" id="IPR039424">
    <property type="entry name" value="SBP_5"/>
</dbReference>
<dbReference type="RefSeq" id="WP_096453342.1">
    <property type="nucleotide sequence ID" value="NZ_AP017369.1"/>
</dbReference>
<dbReference type="GO" id="GO:1904680">
    <property type="term" value="F:peptide transmembrane transporter activity"/>
    <property type="evidence" value="ECO:0007669"/>
    <property type="project" value="TreeGrafter"/>
</dbReference>
<dbReference type="Gene3D" id="3.10.105.10">
    <property type="entry name" value="Dipeptide-binding Protein, Domain 3"/>
    <property type="match status" value="1"/>
</dbReference>
<dbReference type="Pfam" id="PF00496">
    <property type="entry name" value="SBP_bac_5"/>
    <property type="match status" value="1"/>
</dbReference>
<dbReference type="EMBL" id="AP017369">
    <property type="protein sequence ID" value="BAU94324.1"/>
    <property type="molecule type" value="Genomic_DNA"/>
</dbReference>
<proteinExistence type="inferred from homology"/>
<comment type="subcellular location">
    <subcellularLocation>
        <location evidence="1">Cell envelope</location>
    </subcellularLocation>
</comment>